<evidence type="ECO:0000313" key="2">
    <source>
        <dbReference type="EMBL" id="CAI2385133.1"/>
    </source>
</evidence>
<feature type="region of interest" description="Disordered" evidence="1">
    <location>
        <begin position="202"/>
        <end position="223"/>
    </location>
</feature>
<feature type="compositionally biased region" description="Basic and acidic residues" evidence="1">
    <location>
        <begin position="214"/>
        <end position="223"/>
    </location>
</feature>
<protein>
    <submittedName>
        <fullName evidence="2">Uncharacterized protein</fullName>
    </submittedName>
</protein>
<organism evidence="2 3">
    <name type="scientific">Euplotes crassus</name>
    <dbReference type="NCBI Taxonomy" id="5936"/>
    <lineage>
        <taxon>Eukaryota</taxon>
        <taxon>Sar</taxon>
        <taxon>Alveolata</taxon>
        <taxon>Ciliophora</taxon>
        <taxon>Intramacronucleata</taxon>
        <taxon>Spirotrichea</taxon>
        <taxon>Hypotrichia</taxon>
        <taxon>Euplotida</taxon>
        <taxon>Euplotidae</taxon>
        <taxon>Moneuplotes</taxon>
    </lineage>
</organism>
<keyword evidence="3" id="KW-1185">Reference proteome</keyword>
<gene>
    <name evidence="2" type="ORF">ECRASSUSDP1_LOCUS26680</name>
</gene>
<dbReference type="AlphaFoldDB" id="A0AAD2DA55"/>
<dbReference type="Proteomes" id="UP001295684">
    <property type="component" value="Unassembled WGS sequence"/>
</dbReference>
<feature type="compositionally biased region" description="Polar residues" evidence="1">
    <location>
        <begin position="202"/>
        <end position="213"/>
    </location>
</feature>
<reference evidence="2" key="1">
    <citation type="submission" date="2023-07" db="EMBL/GenBank/DDBJ databases">
        <authorList>
            <consortium name="AG Swart"/>
            <person name="Singh M."/>
            <person name="Singh A."/>
            <person name="Seah K."/>
            <person name="Emmerich C."/>
        </authorList>
    </citation>
    <scope>NUCLEOTIDE SEQUENCE</scope>
    <source>
        <strain evidence="2">DP1</strain>
    </source>
</reference>
<evidence type="ECO:0000256" key="1">
    <source>
        <dbReference type="SAM" id="MobiDB-lite"/>
    </source>
</evidence>
<name>A0AAD2DA55_EUPCR</name>
<comment type="caution">
    <text evidence="2">The sequence shown here is derived from an EMBL/GenBank/DDBJ whole genome shotgun (WGS) entry which is preliminary data.</text>
</comment>
<dbReference type="EMBL" id="CAMPGE010027514">
    <property type="protein sequence ID" value="CAI2385133.1"/>
    <property type="molecule type" value="Genomic_DNA"/>
</dbReference>
<accession>A0AAD2DA55</accession>
<sequence>MEQFYQQRKSKLNPMNIMFDQKRNSSNKEAHTFLKEREEQKENLMKLPKMDSKEKIEGDELFDFNKKDGWNFILNNLIIQGEKEDSPNRKKVEELVDELNSGKDINRMILTDMKIGDIYKKRQEVQKFLQINPRRAAPKKVIKNSQRIESIKKDLFSINKRYLSDFKSYKIKKFNILKSQEENNSNVLKIIDDSKRSYINSPSNGMTMAQSSRSDSKDMQKLGQEDDRLRASFLKEKQEKIKEHKIRRLETKIRDEINFALNQSDKIFGEKKFRKIISKPKKIDKCTTVVSEDNESEWSSTQSENPLLNKQHEKEIRVKVPKLKKPLEKINRKLNFISPPTRRNIAFSPLQCRSIESVYNDDSETLKKALIRMLRNKCAKFSCAASFTSPMVSQQKLTICNNLLKYIKRGCEDHNLIKKMKLFPVEFSELSDLLGRYMRSLKISKINNTINEKLAVERRVTRMMSRYDNDFRQSSIRKPKNIQSFRSPIPSISKKIQMKKISKKGQTKMFKSIVTPYRDVKNSICLSKDKVRTYEYSKSITSWLEKKMEVAKKQKHTPKLRISRAQNPLNQSSWRNDTKLNISKDTLNQNQKLSSFSPFSAENFELSIAMRHTKEDPLSEESAGEVKIMVNDSCRLNL</sequence>
<evidence type="ECO:0000313" key="3">
    <source>
        <dbReference type="Proteomes" id="UP001295684"/>
    </source>
</evidence>
<proteinExistence type="predicted"/>